<evidence type="ECO:0000313" key="3">
    <source>
        <dbReference type="EMBL" id="KFE50180.1"/>
    </source>
</evidence>
<sequence>MLKGIAKALLRKTPLASVLAGSVLSTILLASGTVLAADAPGKMLSAKIGLPWPAVIAHRGASFDAPEETIPAYTVARDLGADYLEMDIQRTKDGVLIALHDDTLERTTNVAEVFPKRSKDPLNTFTLAEIKQLDAGSWFNKAHPDRARASFAGLQILTLDEVIDIAEGGDNKPGLYIETKAPNQFPGIEADLKKALEKRGWLSSRPAAEAGHVNVAHMPGRVVLQTFEKTSLVLLQKEMPKVPKVLLLWIGEGSIEPKSNVAFKDSGFTDKAAYYGAQEAKSQEEFIAWIDWAKAHGAIGTGPSARLTHGGDQSYMDLVKKWMNNATHERGMVVHPYTVDDEVDFKQIAADGADGFFTNRTSELLKFYGRPAKESMDAILKHHGY</sequence>
<dbReference type="Gene3D" id="3.20.20.190">
    <property type="entry name" value="Phosphatidylinositol (PI) phosphodiesterase"/>
    <property type="match status" value="1"/>
</dbReference>
<dbReference type="CDD" id="cd08601">
    <property type="entry name" value="GDPD_SaGlpQ_like"/>
    <property type="match status" value="1"/>
</dbReference>
<dbReference type="InterPro" id="IPR017946">
    <property type="entry name" value="PLC-like_Pdiesterase_TIM-brl"/>
</dbReference>
<evidence type="ECO:0000259" key="2">
    <source>
        <dbReference type="PROSITE" id="PS51704"/>
    </source>
</evidence>
<dbReference type="InterPro" id="IPR030395">
    <property type="entry name" value="GP_PDE_dom"/>
</dbReference>
<keyword evidence="4" id="KW-1185">Reference proteome</keyword>
<dbReference type="GO" id="GO:0008081">
    <property type="term" value="F:phosphoric diester hydrolase activity"/>
    <property type="evidence" value="ECO:0007669"/>
    <property type="project" value="InterPro"/>
</dbReference>
<feature type="signal peptide" evidence="1">
    <location>
        <begin position="1"/>
        <end position="36"/>
    </location>
</feature>
<evidence type="ECO:0000313" key="4">
    <source>
        <dbReference type="Proteomes" id="UP000028631"/>
    </source>
</evidence>
<dbReference type="OrthoDB" id="9795622at2"/>
<organism evidence="3 4">
    <name type="scientific">Pseudomonas syringae</name>
    <dbReference type="NCBI Taxonomy" id="317"/>
    <lineage>
        <taxon>Bacteria</taxon>
        <taxon>Pseudomonadati</taxon>
        <taxon>Pseudomonadota</taxon>
        <taxon>Gammaproteobacteria</taxon>
        <taxon>Pseudomonadales</taxon>
        <taxon>Pseudomonadaceae</taxon>
        <taxon>Pseudomonas</taxon>
    </lineage>
</organism>
<dbReference type="RefSeq" id="WP_032632031.1">
    <property type="nucleotide sequence ID" value="NZ_JPQU01000109.1"/>
</dbReference>
<dbReference type="PATRIC" id="fig|317.175.peg.5483"/>
<protein>
    <submittedName>
        <fullName evidence="3">Glycerophosphodiester phosphodiesterase</fullName>
    </submittedName>
</protein>
<dbReference type="EMBL" id="JPQU01000109">
    <property type="protein sequence ID" value="KFE50180.1"/>
    <property type="molecule type" value="Genomic_DNA"/>
</dbReference>
<dbReference type="AlphaFoldDB" id="A0A085V417"/>
<accession>A0A085V417</accession>
<dbReference type="SUPFAM" id="SSF51695">
    <property type="entry name" value="PLC-like phosphodiesterases"/>
    <property type="match status" value="1"/>
</dbReference>
<dbReference type="PROSITE" id="PS51704">
    <property type="entry name" value="GP_PDE"/>
    <property type="match status" value="1"/>
</dbReference>
<feature type="domain" description="GP-PDE" evidence="2">
    <location>
        <begin position="53"/>
        <end position="368"/>
    </location>
</feature>
<dbReference type="Pfam" id="PF03009">
    <property type="entry name" value="GDPD"/>
    <property type="match status" value="1"/>
</dbReference>
<reference evidence="3 4" key="1">
    <citation type="submission" date="2014-07" db="EMBL/GenBank/DDBJ databases">
        <title>Draft Genome Sequences of Environmental Pseudomonas syringae strains.</title>
        <authorList>
            <person name="Baltrus D.A."/>
            <person name="Berge O."/>
            <person name="Morris C."/>
        </authorList>
    </citation>
    <scope>NUCLEOTIDE SEQUENCE [LARGE SCALE GENOMIC DNA]</scope>
    <source>
        <strain evidence="3 4">GAW0119</strain>
    </source>
</reference>
<feature type="chain" id="PRO_5001798309" evidence="1">
    <location>
        <begin position="37"/>
        <end position="385"/>
    </location>
</feature>
<keyword evidence="1" id="KW-0732">Signal</keyword>
<comment type="caution">
    <text evidence="3">The sequence shown here is derived from an EMBL/GenBank/DDBJ whole genome shotgun (WGS) entry which is preliminary data.</text>
</comment>
<dbReference type="PANTHER" id="PTHR46211">
    <property type="entry name" value="GLYCEROPHOSPHORYL DIESTER PHOSPHODIESTERASE"/>
    <property type="match status" value="1"/>
</dbReference>
<proteinExistence type="predicted"/>
<gene>
    <name evidence="3" type="ORF">IV01_26320</name>
</gene>
<dbReference type="Proteomes" id="UP000028631">
    <property type="component" value="Unassembled WGS sequence"/>
</dbReference>
<evidence type="ECO:0000256" key="1">
    <source>
        <dbReference type="SAM" id="SignalP"/>
    </source>
</evidence>
<dbReference type="GO" id="GO:0006629">
    <property type="term" value="P:lipid metabolic process"/>
    <property type="evidence" value="ECO:0007669"/>
    <property type="project" value="InterPro"/>
</dbReference>
<dbReference type="PANTHER" id="PTHR46211:SF1">
    <property type="entry name" value="GLYCEROPHOSPHODIESTER PHOSPHODIESTERASE, CYTOPLASMIC"/>
    <property type="match status" value="1"/>
</dbReference>
<name>A0A085V417_PSESX</name>